<evidence type="ECO:0000313" key="1">
    <source>
        <dbReference type="EMBL" id="AAU84567.1"/>
    </source>
</evidence>
<reference evidence="1" key="1">
    <citation type="journal article" date="2005" name="Environ. Microbiol.">
        <title>Potential photosynthesis gene recombination between Prochlorococcus and Synechococcus via viral intermediates.</title>
        <authorList>
            <person name="Zeidner G."/>
            <person name="Bielawski J.P."/>
            <person name="Shmoish M."/>
            <person name="Scanlan D.J."/>
            <person name="Sabehi G."/>
            <person name="Beja O."/>
        </authorList>
    </citation>
    <scope>NUCLEOTIDE SEQUENCE</scope>
    <source>
        <strain evidence="1">2</strain>
    </source>
</reference>
<name>Q5Y1A6_9ZZZZ</name>
<sequence length="167" mass="17203">MSVKLLSKGSRFAGDALKSLFKVPGTGLPMSRGEILGRLAPDLLFGGVEGVMTPGDIGDKLIAGTSSAVGGSMGGLALGRLGGKNQLAGFLLDMGGSFGGDMGGRMIGDQIQRGKDKLAGGKGLTAYERLNEQDRQKLEQLIREDQTGRILAELGLLPASTQSALIS</sequence>
<dbReference type="EMBL" id="AY713440">
    <property type="protein sequence ID" value="AAU84567.1"/>
    <property type="molecule type" value="Genomic_DNA"/>
</dbReference>
<organism evidence="1">
    <name type="scientific">uncultured organism BAC21E04</name>
    <dbReference type="NCBI Taxonomy" id="382346"/>
    <lineage>
        <taxon>unclassified sequences</taxon>
        <taxon>environmental samples</taxon>
    </lineage>
</organism>
<dbReference type="AlphaFoldDB" id="Q5Y1A6"/>
<protein>
    <submittedName>
        <fullName evidence="1">Uncharacterized protein</fullName>
    </submittedName>
</protein>
<proteinExistence type="predicted"/>
<accession>Q5Y1A6</accession>